<sequence>MEVGKQDKSFDNDHVACITGVGLWYWGKKGRENTSGTPDKDIFKKVQVFTENNLHWIVGSA</sequence>
<protein>
    <submittedName>
        <fullName evidence="1">Uncharacterized protein</fullName>
    </submittedName>
</protein>
<keyword evidence="2" id="KW-1185">Reference proteome</keyword>
<evidence type="ECO:0000313" key="1">
    <source>
        <dbReference type="EMBL" id="KIO22358.1"/>
    </source>
</evidence>
<organism evidence="1 2">
    <name type="scientific">Tulasnella calospora MUT 4182</name>
    <dbReference type="NCBI Taxonomy" id="1051891"/>
    <lineage>
        <taxon>Eukaryota</taxon>
        <taxon>Fungi</taxon>
        <taxon>Dikarya</taxon>
        <taxon>Basidiomycota</taxon>
        <taxon>Agaricomycotina</taxon>
        <taxon>Agaricomycetes</taxon>
        <taxon>Cantharellales</taxon>
        <taxon>Tulasnellaceae</taxon>
        <taxon>Tulasnella</taxon>
    </lineage>
</organism>
<dbReference type="HOGENOM" id="CLU_2924410_0_0_1"/>
<proteinExistence type="predicted"/>
<dbReference type="AlphaFoldDB" id="A0A0C3KLZ6"/>
<accession>A0A0C3KLZ6</accession>
<gene>
    <name evidence="1" type="ORF">M407DRAFT_119194</name>
</gene>
<evidence type="ECO:0000313" key="2">
    <source>
        <dbReference type="Proteomes" id="UP000054248"/>
    </source>
</evidence>
<dbReference type="Proteomes" id="UP000054248">
    <property type="component" value="Unassembled WGS sequence"/>
</dbReference>
<dbReference type="EMBL" id="KN823112">
    <property type="protein sequence ID" value="KIO22358.1"/>
    <property type="molecule type" value="Genomic_DNA"/>
</dbReference>
<reference evidence="2" key="2">
    <citation type="submission" date="2015-01" db="EMBL/GenBank/DDBJ databases">
        <title>Evolutionary Origins and Diversification of the Mycorrhizal Mutualists.</title>
        <authorList>
            <consortium name="DOE Joint Genome Institute"/>
            <consortium name="Mycorrhizal Genomics Consortium"/>
            <person name="Kohler A."/>
            <person name="Kuo A."/>
            <person name="Nagy L.G."/>
            <person name="Floudas D."/>
            <person name="Copeland A."/>
            <person name="Barry K.W."/>
            <person name="Cichocki N."/>
            <person name="Veneault-Fourrey C."/>
            <person name="LaButti K."/>
            <person name="Lindquist E.A."/>
            <person name="Lipzen A."/>
            <person name="Lundell T."/>
            <person name="Morin E."/>
            <person name="Murat C."/>
            <person name="Riley R."/>
            <person name="Ohm R."/>
            <person name="Sun H."/>
            <person name="Tunlid A."/>
            <person name="Henrissat B."/>
            <person name="Grigoriev I.V."/>
            <person name="Hibbett D.S."/>
            <person name="Martin F."/>
        </authorList>
    </citation>
    <scope>NUCLEOTIDE SEQUENCE [LARGE SCALE GENOMIC DNA]</scope>
    <source>
        <strain evidence="2">MUT 4182</strain>
    </source>
</reference>
<name>A0A0C3KLZ6_9AGAM</name>
<reference evidence="1 2" key="1">
    <citation type="submission" date="2014-04" db="EMBL/GenBank/DDBJ databases">
        <authorList>
            <consortium name="DOE Joint Genome Institute"/>
            <person name="Kuo A."/>
            <person name="Girlanda M."/>
            <person name="Perotto S."/>
            <person name="Kohler A."/>
            <person name="Nagy L.G."/>
            <person name="Floudas D."/>
            <person name="Copeland A."/>
            <person name="Barry K.W."/>
            <person name="Cichocki N."/>
            <person name="Veneault-Fourrey C."/>
            <person name="LaButti K."/>
            <person name="Lindquist E.A."/>
            <person name="Lipzen A."/>
            <person name="Lundell T."/>
            <person name="Morin E."/>
            <person name="Murat C."/>
            <person name="Sun H."/>
            <person name="Tunlid A."/>
            <person name="Henrissat B."/>
            <person name="Grigoriev I.V."/>
            <person name="Hibbett D.S."/>
            <person name="Martin F."/>
            <person name="Nordberg H.P."/>
            <person name="Cantor M.N."/>
            <person name="Hua S.X."/>
        </authorList>
    </citation>
    <scope>NUCLEOTIDE SEQUENCE [LARGE SCALE GENOMIC DNA]</scope>
    <source>
        <strain evidence="1 2">MUT 4182</strain>
    </source>
</reference>